<dbReference type="AlphaFoldDB" id="A0A6M3J1D3"/>
<evidence type="ECO:0000313" key="2">
    <source>
        <dbReference type="EMBL" id="QJH97639.1"/>
    </source>
</evidence>
<protein>
    <submittedName>
        <fullName evidence="1">Uncharacterized protein</fullName>
    </submittedName>
</protein>
<proteinExistence type="predicted"/>
<reference evidence="1" key="1">
    <citation type="submission" date="2020-03" db="EMBL/GenBank/DDBJ databases">
        <title>The deep terrestrial virosphere.</title>
        <authorList>
            <person name="Holmfeldt K."/>
            <person name="Nilsson E."/>
            <person name="Simone D."/>
            <person name="Lopez-Fernandez M."/>
            <person name="Wu X."/>
            <person name="de Brujin I."/>
            <person name="Lundin D."/>
            <person name="Andersson A."/>
            <person name="Bertilsson S."/>
            <person name="Dopson M."/>
        </authorList>
    </citation>
    <scope>NUCLEOTIDE SEQUENCE</scope>
    <source>
        <strain evidence="1">MM415B00628</strain>
        <strain evidence="2">TM448B01052</strain>
    </source>
</reference>
<organism evidence="1">
    <name type="scientific">viral metagenome</name>
    <dbReference type="NCBI Taxonomy" id="1070528"/>
    <lineage>
        <taxon>unclassified sequences</taxon>
        <taxon>metagenomes</taxon>
        <taxon>organismal metagenomes</taxon>
    </lineage>
</organism>
<accession>A0A6M3J1D3</accession>
<evidence type="ECO:0000313" key="1">
    <source>
        <dbReference type="EMBL" id="QJA63404.1"/>
    </source>
</evidence>
<sequence length="483" mass="53323">MATAKSLQKGVIIDITNSMIRVKHPDISKNVRTALNSPIDATGTAMSVYDNMGFADNDYFIVGEIGDSQTEACDVNGAVTRGSSMTVTNTLKFDHELDAPVTKIYETQFKLYGAATDGGTGTAIATVSIEWNKFYTEYTLLTTDTAYAYYYVKYYDGTTEGAASDYVASTGLPSNSVAKMVQMALDETNSRIDNKITYDFLVRAADECQERISQYAYQDPRTGEMVYMNWDFEISRDIATITASTNENEYDLTDLNLKHTQTDNAIINVVFGTSEPLEKIPPREYDEAMADKIRTEVATAATAGDTTLVCDSNIEFADDGTIYAGAYNLTYASLTGTTTFAGIPASGTGAITATIAVDTVVWQNLAPALPTKYTIDAGSLKFTSPVLSDYNGYPIKIRFFKNLTALTEFCDTTDVTFTNVFSSFIAHRIEKRKGNDEKAMIYLDEFNKTVLANALASKPPLTERQKYYNFDDPFHHYDDNDDD</sequence>
<name>A0A6M3J1D3_9ZZZZ</name>
<dbReference type="EMBL" id="MT144695">
    <property type="protein sequence ID" value="QJH97639.1"/>
    <property type="molecule type" value="Genomic_DNA"/>
</dbReference>
<gene>
    <name evidence="1" type="ORF">MM415B00628_0022</name>
    <name evidence="2" type="ORF">TM448B01052_0005</name>
</gene>
<dbReference type="EMBL" id="MT141496">
    <property type="protein sequence ID" value="QJA63404.1"/>
    <property type="molecule type" value="Genomic_DNA"/>
</dbReference>